<keyword evidence="2 3" id="KW-0808">Transferase</keyword>
<sequence length="200" mass="21836">MTRIIAGTAKGRELKVPPKGTRPTSSRVREAIFSRLDHWNLLNEAEVLDLCAGSGSLGLEAASRGAARVEAVELAAPAARLIKQNAQALGLSQVNVVVANVQKFLTMNPHPQQLVFFDPPYDLSNDFVTEVLELVATGWLAPEGVIVLERSIRSEVPLWPESLSLLAEKKYGETQIYYLELAQNENLDEASEADALVENS</sequence>
<dbReference type="Pfam" id="PF03602">
    <property type="entry name" value="Cons_hypoth95"/>
    <property type="match status" value="1"/>
</dbReference>
<dbReference type="InterPro" id="IPR002052">
    <property type="entry name" value="DNA_methylase_N6_adenine_CS"/>
</dbReference>
<dbReference type="Gene3D" id="3.40.50.150">
    <property type="entry name" value="Vaccinia Virus protein VP39"/>
    <property type="match status" value="1"/>
</dbReference>
<dbReference type="PANTHER" id="PTHR43542">
    <property type="entry name" value="METHYLTRANSFERASE"/>
    <property type="match status" value="1"/>
</dbReference>
<dbReference type="NCBIfam" id="TIGR00095">
    <property type="entry name" value="16S rRNA (guanine(966)-N(2))-methyltransferase RsmD"/>
    <property type="match status" value="1"/>
</dbReference>
<dbReference type="InterPro" id="IPR004398">
    <property type="entry name" value="RNA_MeTrfase_RsmD"/>
</dbReference>
<dbReference type="OrthoDB" id="9803017at2"/>
<dbReference type="KEGG" id="avu:BK816_05545"/>
<dbReference type="CDD" id="cd02440">
    <property type="entry name" value="AdoMet_MTases"/>
    <property type="match status" value="1"/>
</dbReference>
<protein>
    <submittedName>
        <fullName evidence="3">16S rRNA (Guanine(966)-N(2))-methyltransferase RsmD</fullName>
    </submittedName>
</protein>
<evidence type="ECO:0000256" key="1">
    <source>
        <dbReference type="ARBA" id="ARBA00022603"/>
    </source>
</evidence>
<evidence type="ECO:0000313" key="4">
    <source>
        <dbReference type="Proteomes" id="UP000176288"/>
    </source>
</evidence>
<dbReference type="Proteomes" id="UP000176288">
    <property type="component" value="Chromosome"/>
</dbReference>
<dbReference type="GO" id="GO:0008168">
    <property type="term" value="F:methyltransferase activity"/>
    <property type="evidence" value="ECO:0007669"/>
    <property type="project" value="UniProtKB-KW"/>
</dbReference>
<dbReference type="PIRSF" id="PIRSF004553">
    <property type="entry name" value="CHP00095"/>
    <property type="match status" value="1"/>
</dbReference>
<dbReference type="SUPFAM" id="SSF53335">
    <property type="entry name" value="S-adenosyl-L-methionine-dependent methyltransferases"/>
    <property type="match status" value="1"/>
</dbReference>
<dbReference type="InterPro" id="IPR029063">
    <property type="entry name" value="SAM-dependent_MTases_sf"/>
</dbReference>
<evidence type="ECO:0000313" key="3">
    <source>
        <dbReference type="EMBL" id="AOZ72824.1"/>
    </source>
</evidence>
<keyword evidence="4" id="KW-1185">Reference proteome</keyword>
<dbReference type="AlphaFoldDB" id="A0A1D9MKJ1"/>
<dbReference type="PROSITE" id="PS00092">
    <property type="entry name" value="N6_MTASE"/>
    <property type="match status" value="1"/>
</dbReference>
<organism evidence="3 4">
    <name type="scientific">Boudabousia tangfeifanii</name>
    <dbReference type="NCBI Taxonomy" id="1912795"/>
    <lineage>
        <taxon>Bacteria</taxon>
        <taxon>Bacillati</taxon>
        <taxon>Actinomycetota</taxon>
        <taxon>Actinomycetes</taxon>
        <taxon>Actinomycetales</taxon>
        <taxon>Actinomycetaceae</taxon>
        <taxon>Boudabousia</taxon>
    </lineage>
</organism>
<gene>
    <name evidence="3" type="ORF">BK816_05545</name>
</gene>
<dbReference type="RefSeq" id="WP_071164289.1">
    <property type="nucleotide sequence ID" value="NZ_CP017812.1"/>
</dbReference>
<keyword evidence="1 3" id="KW-0489">Methyltransferase</keyword>
<dbReference type="PANTHER" id="PTHR43542:SF1">
    <property type="entry name" value="METHYLTRANSFERASE"/>
    <property type="match status" value="1"/>
</dbReference>
<dbReference type="GO" id="GO:0031167">
    <property type="term" value="P:rRNA methylation"/>
    <property type="evidence" value="ECO:0007669"/>
    <property type="project" value="InterPro"/>
</dbReference>
<evidence type="ECO:0000256" key="2">
    <source>
        <dbReference type="ARBA" id="ARBA00022679"/>
    </source>
</evidence>
<dbReference type="EMBL" id="CP017812">
    <property type="protein sequence ID" value="AOZ72824.1"/>
    <property type="molecule type" value="Genomic_DNA"/>
</dbReference>
<proteinExistence type="predicted"/>
<dbReference type="GO" id="GO:0003676">
    <property type="term" value="F:nucleic acid binding"/>
    <property type="evidence" value="ECO:0007669"/>
    <property type="project" value="InterPro"/>
</dbReference>
<reference evidence="3 4" key="1">
    <citation type="submission" date="2016-10" db="EMBL/GenBank/DDBJ databases">
        <title>Actinomyces aegypiusis sp. nov., isolated from the Aegypius monachus in Qinghai Tibet Plateau China.</title>
        <authorList>
            <person name="Wang Y."/>
        </authorList>
    </citation>
    <scope>NUCLEOTIDE SEQUENCE [LARGE SCALE GENOMIC DNA]</scope>
    <source>
        <strain evidence="3 4">VUL4_3</strain>
    </source>
</reference>
<accession>A0A1D9MKJ1</accession>
<name>A0A1D9MKJ1_9ACTO</name>
<dbReference type="STRING" id="1912795.BK816_05545"/>